<keyword evidence="1" id="KW-0472">Membrane</keyword>
<dbReference type="EMBL" id="JBDPZC010000002">
    <property type="protein sequence ID" value="MEO3712539.1"/>
    <property type="molecule type" value="Genomic_DNA"/>
</dbReference>
<proteinExistence type="predicted"/>
<dbReference type="RefSeq" id="WP_347608093.1">
    <property type="nucleotide sequence ID" value="NZ_JBDPZC010000002.1"/>
</dbReference>
<gene>
    <name evidence="2" type="ORF">ABDJ40_07135</name>
</gene>
<evidence type="ECO:0000313" key="2">
    <source>
        <dbReference type="EMBL" id="MEO3712539.1"/>
    </source>
</evidence>
<sequence>MSELNHETLGPSDPDDEAALDAWLAQARLDPVPDDGFSAALMQRLPDPGRYRRRSKAPLWGAGLGGGLLVWQLAGTGLLPQALAGGAAGLLTPALGVVLACVLGLSAGVSGWVWAEREG</sequence>
<reference evidence="2 3" key="1">
    <citation type="submission" date="2024-05" db="EMBL/GenBank/DDBJ databases">
        <title>Roseateles sp. 2.12 16S ribosomal RNA gene Genome sequencing and assembly.</title>
        <authorList>
            <person name="Woo H."/>
        </authorList>
    </citation>
    <scope>NUCLEOTIDE SEQUENCE [LARGE SCALE GENOMIC DNA]</scope>
    <source>
        <strain evidence="2 3">2.12</strain>
    </source>
</reference>
<feature type="transmembrane region" description="Helical" evidence="1">
    <location>
        <begin position="94"/>
        <end position="115"/>
    </location>
</feature>
<dbReference type="Proteomes" id="UP001462640">
    <property type="component" value="Unassembled WGS sequence"/>
</dbReference>
<keyword evidence="1" id="KW-0812">Transmembrane</keyword>
<evidence type="ECO:0000256" key="1">
    <source>
        <dbReference type="SAM" id="Phobius"/>
    </source>
</evidence>
<evidence type="ECO:0000313" key="3">
    <source>
        <dbReference type="Proteomes" id="UP001462640"/>
    </source>
</evidence>
<protein>
    <recommendedName>
        <fullName evidence="4">Anti-sigma factor</fullName>
    </recommendedName>
</protein>
<accession>A0ABV0GBX0</accession>
<organism evidence="2 3">
    <name type="scientific">Roseateles flavus</name>
    <dbReference type="NCBI Taxonomy" id="3149041"/>
    <lineage>
        <taxon>Bacteria</taxon>
        <taxon>Pseudomonadati</taxon>
        <taxon>Pseudomonadota</taxon>
        <taxon>Betaproteobacteria</taxon>
        <taxon>Burkholderiales</taxon>
        <taxon>Sphaerotilaceae</taxon>
        <taxon>Roseateles</taxon>
    </lineage>
</organism>
<comment type="caution">
    <text evidence="2">The sequence shown here is derived from an EMBL/GenBank/DDBJ whole genome shotgun (WGS) entry which is preliminary data.</text>
</comment>
<name>A0ABV0GBX0_9BURK</name>
<feature type="transmembrane region" description="Helical" evidence="1">
    <location>
        <begin position="57"/>
        <end position="74"/>
    </location>
</feature>
<keyword evidence="3" id="KW-1185">Reference proteome</keyword>
<evidence type="ECO:0008006" key="4">
    <source>
        <dbReference type="Google" id="ProtNLM"/>
    </source>
</evidence>
<keyword evidence="1" id="KW-1133">Transmembrane helix</keyword>